<keyword evidence="10 13" id="KW-0233">DNA recombination</keyword>
<dbReference type="AlphaFoldDB" id="A0A518CXW7"/>
<dbReference type="PANTHER" id="PTHR30194:SF3">
    <property type="entry name" value="CROSSOVER JUNCTION ENDODEOXYRIBONUCLEASE RUVC"/>
    <property type="match status" value="1"/>
</dbReference>
<dbReference type="InterPro" id="IPR036397">
    <property type="entry name" value="RNaseH_sf"/>
</dbReference>
<dbReference type="Proteomes" id="UP000319342">
    <property type="component" value="Chromosome"/>
</dbReference>
<feature type="binding site" evidence="13">
    <location>
        <position position="80"/>
    </location>
    <ligand>
        <name>Mg(2+)</name>
        <dbReference type="ChEBI" id="CHEBI:18420"/>
        <label>2</label>
    </ligand>
</feature>
<keyword evidence="8 13" id="KW-0460">Magnesium</keyword>
<dbReference type="GO" id="GO:0008821">
    <property type="term" value="F:crossover junction DNA endonuclease activity"/>
    <property type="evidence" value="ECO:0007669"/>
    <property type="project" value="UniProtKB-UniRule"/>
</dbReference>
<feature type="active site" evidence="13">
    <location>
        <position position="17"/>
    </location>
</feature>
<dbReference type="InterPro" id="IPR002176">
    <property type="entry name" value="X-over_junc_endoDNase_RuvC"/>
</dbReference>
<dbReference type="Pfam" id="PF02075">
    <property type="entry name" value="RuvC"/>
    <property type="match status" value="1"/>
</dbReference>
<dbReference type="GO" id="GO:0006310">
    <property type="term" value="P:DNA recombination"/>
    <property type="evidence" value="ECO:0007669"/>
    <property type="project" value="UniProtKB-UniRule"/>
</dbReference>
<keyword evidence="6 13" id="KW-0227">DNA damage</keyword>
<dbReference type="OrthoDB" id="9805499at2"/>
<evidence type="ECO:0000256" key="1">
    <source>
        <dbReference type="ARBA" id="ARBA00009518"/>
    </source>
</evidence>
<evidence type="ECO:0000313" key="16">
    <source>
        <dbReference type="Proteomes" id="UP000319342"/>
    </source>
</evidence>
<feature type="active site" evidence="13">
    <location>
        <position position="80"/>
    </location>
</feature>
<evidence type="ECO:0000256" key="11">
    <source>
        <dbReference type="ARBA" id="ARBA00023204"/>
    </source>
</evidence>
<feature type="active site" evidence="13">
    <location>
        <position position="153"/>
    </location>
</feature>
<dbReference type="FunFam" id="3.30.420.10:FF:000002">
    <property type="entry name" value="Crossover junction endodeoxyribonuclease RuvC"/>
    <property type="match status" value="1"/>
</dbReference>
<evidence type="ECO:0000256" key="9">
    <source>
        <dbReference type="ARBA" id="ARBA00023125"/>
    </source>
</evidence>
<evidence type="ECO:0000313" key="15">
    <source>
        <dbReference type="EMBL" id="QDU84081.1"/>
    </source>
</evidence>
<keyword evidence="9 13" id="KW-0238">DNA-binding</keyword>
<evidence type="ECO:0000256" key="4">
    <source>
        <dbReference type="ARBA" id="ARBA00022723"/>
    </source>
</evidence>
<comment type="function">
    <text evidence="13">The RuvA-RuvB-RuvC complex processes Holliday junction (HJ) DNA during genetic recombination and DNA repair. Endonuclease that resolves HJ intermediates. Cleaves cruciform DNA by making single-stranded nicks across the HJ at symmetrical positions within the homologous arms, yielding a 5'-phosphate and a 3'-hydroxyl group; requires a central core of homology in the junction. The consensus cleavage sequence is 5'-(A/T)TT(C/G)-3'. Cleavage occurs on the 3'-side of the TT dinucleotide at the point of strand exchange. HJ branch migration catalyzed by RuvA-RuvB allows RuvC to scan DNA until it finds its consensus sequence, where it cleaves and resolves the cruciform DNA.</text>
</comment>
<dbReference type="PRINTS" id="PR00696">
    <property type="entry name" value="RSOLVASERUVC"/>
</dbReference>
<evidence type="ECO:0000256" key="7">
    <source>
        <dbReference type="ARBA" id="ARBA00022801"/>
    </source>
</evidence>
<feature type="binding site" evidence="13">
    <location>
        <position position="153"/>
    </location>
    <ligand>
        <name>Mg(2+)</name>
        <dbReference type="ChEBI" id="CHEBI:18420"/>
        <label>1</label>
    </ligand>
</feature>
<evidence type="ECO:0000256" key="14">
    <source>
        <dbReference type="SAM" id="MobiDB-lite"/>
    </source>
</evidence>
<keyword evidence="16" id="KW-1185">Reference proteome</keyword>
<dbReference type="EMBL" id="CP036290">
    <property type="protein sequence ID" value="QDU84081.1"/>
    <property type="molecule type" value="Genomic_DNA"/>
</dbReference>
<dbReference type="InterPro" id="IPR012337">
    <property type="entry name" value="RNaseH-like_sf"/>
</dbReference>
<evidence type="ECO:0000256" key="8">
    <source>
        <dbReference type="ARBA" id="ARBA00022842"/>
    </source>
</evidence>
<comment type="cofactor">
    <cofactor evidence="13">
        <name>Mg(2+)</name>
        <dbReference type="ChEBI" id="CHEBI:18420"/>
    </cofactor>
    <text evidence="13">Binds 2 Mg(2+) ion per subunit.</text>
</comment>
<feature type="binding site" evidence="13">
    <location>
        <position position="17"/>
    </location>
    <ligand>
        <name>Mg(2+)</name>
        <dbReference type="ChEBI" id="CHEBI:18420"/>
        <label>1</label>
    </ligand>
</feature>
<dbReference type="Gene3D" id="3.30.420.10">
    <property type="entry name" value="Ribonuclease H-like superfamily/Ribonuclease H"/>
    <property type="match status" value="1"/>
</dbReference>
<keyword evidence="11 13" id="KW-0234">DNA repair</keyword>
<sequence length="196" mass="20510">MTPPPLELDPDVVLGIDPGTIVVGYGAIRGEHGRSLRATLLEAGVVRAKQSRPLAERLGLILTNLEALIVELRPATVVVERAFTGRNPLTAIRLGEGRGLALASAARHGCRVVERTPAETKRLVAGTGSASKVLVAGAVASLLGLRLDDSPLDATDALALALSELHRPDIDPIARASERAARSRVGAVPAAPRTRR</sequence>
<dbReference type="GO" id="GO:0000287">
    <property type="term" value="F:magnesium ion binding"/>
    <property type="evidence" value="ECO:0007669"/>
    <property type="project" value="UniProtKB-UniRule"/>
</dbReference>
<feature type="region of interest" description="Disordered" evidence="14">
    <location>
        <begin position="176"/>
        <end position="196"/>
    </location>
</feature>
<dbReference type="HAMAP" id="MF_00034">
    <property type="entry name" value="RuvC"/>
    <property type="match status" value="1"/>
</dbReference>
<keyword evidence="2 13" id="KW-0963">Cytoplasm</keyword>
<evidence type="ECO:0000256" key="13">
    <source>
        <dbReference type="HAMAP-Rule" id="MF_00034"/>
    </source>
</evidence>
<comment type="subunit">
    <text evidence="13">Homodimer which binds Holliday junction (HJ) DNA. The HJ becomes 2-fold symmetrical on binding to RuvC with unstacked arms; it has a different conformation from HJ DNA in complex with RuvA. In the full resolvosome a probable DNA-RuvA(4)-RuvB(12)-RuvC(2) complex forms which resolves the HJ.</text>
</comment>
<reference evidence="15 16" key="1">
    <citation type="submission" date="2019-02" db="EMBL/GenBank/DDBJ databases">
        <title>Deep-cultivation of Planctomycetes and their phenomic and genomic characterization uncovers novel biology.</title>
        <authorList>
            <person name="Wiegand S."/>
            <person name="Jogler M."/>
            <person name="Boedeker C."/>
            <person name="Pinto D."/>
            <person name="Vollmers J."/>
            <person name="Rivas-Marin E."/>
            <person name="Kohn T."/>
            <person name="Peeters S.H."/>
            <person name="Heuer A."/>
            <person name="Rast P."/>
            <person name="Oberbeckmann S."/>
            <person name="Bunk B."/>
            <person name="Jeske O."/>
            <person name="Meyerdierks A."/>
            <person name="Storesund J.E."/>
            <person name="Kallscheuer N."/>
            <person name="Luecker S."/>
            <person name="Lage O.M."/>
            <person name="Pohl T."/>
            <person name="Merkel B.J."/>
            <person name="Hornburger P."/>
            <person name="Mueller R.-W."/>
            <person name="Bruemmer F."/>
            <person name="Labrenz M."/>
            <person name="Spormann A.M."/>
            <person name="Op den Camp H."/>
            <person name="Overmann J."/>
            <person name="Amann R."/>
            <person name="Jetten M.S.M."/>
            <person name="Mascher T."/>
            <person name="Medema M.H."/>
            <person name="Devos D.P."/>
            <person name="Kaster A.-K."/>
            <person name="Ovreas L."/>
            <person name="Rohde M."/>
            <person name="Galperin M.Y."/>
            <person name="Jogler C."/>
        </authorList>
    </citation>
    <scope>NUCLEOTIDE SEQUENCE [LARGE SCALE GENOMIC DNA]</scope>
    <source>
        <strain evidence="15 16">Pla163</strain>
    </source>
</reference>
<name>A0A518CXW7_9BACT</name>
<keyword evidence="3 13" id="KW-0540">Nuclease</keyword>
<dbReference type="SUPFAM" id="SSF53098">
    <property type="entry name" value="Ribonuclease H-like"/>
    <property type="match status" value="1"/>
</dbReference>
<evidence type="ECO:0000256" key="5">
    <source>
        <dbReference type="ARBA" id="ARBA00022759"/>
    </source>
</evidence>
<comment type="similarity">
    <text evidence="1 13">Belongs to the RuvC family.</text>
</comment>
<dbReference type="GO" id="GO:0006281">
    <property type="term" value="P:DNA repair"/>
    <property type="evidence" value="ECO:0007669"/>
    <property type="project" value="UniProtKB-UniRule"/>
</dbReference>
<evidence type="ECO:0000256" key="10">
    <source>
        <dbReference type="ARBA" id="ARBA00023172"/>
    </source>
</evidence>
<keyword evidence="7 13" id="KW-0378">Hydrolase</keyword>
<dbReference type="EC" id="3.1.21.10" evidence="13"/>
<evidence type="ECO:0000256" key="12">
    <source>
        <dbReference type="ARBA" id="ARBA00029354"/>
    </source>
</evidence>
<evidence type="ECO:0000256" key="3">
    <source>
        <dbReference type="ARBA" id="ARBA00022722"/>
    </source>
</evidence>
<dbReference type="CDD" id="cd16962">
    <property type="entry name" value="RuvC"/>
    <property type="match status" value="1"/>
</dbReference>
<evidence type="ECO:0000256" key="6">
    <source>
        <dbReference type="ARBA" id="ARBA00022763"/>
    </source>
</evidence>
<accession>A0A518CXW7</accession>
<keyword evidence="5 13" id="KW-0255">Endonuclease</keyword>
<keyword evidence="4 13" id="KW-0479">Metal-binding</keyword>
<protein>
    <recommendedName>
        <fullName evidence="13">Crossover junction endodeoxyribonuclease RuvC</fullName>
        <ecNumber evidence="13">3.1.21.10</ecNumber>
    </recommendedName>
    <alternativeName>
        <fullName evidence="13">Holliday junction nuclease RuvC</fullName>
    </alternativeName>
    <alternativeName>
        <fullName evidence="13">Holliday junction resolvase RuvC</fullName>
    </alternativeName>
</protein>
<evidence type="ECO:0000256" key="2">
    <source>
        <dbReference type="ARBA" id="ARBA00022490"/>
    </source>
</evidence>
<dbReference type="GO" id="GO:0048476">
    <property type="term" value="C:Holliday junction resolvase complex"/>
    <property type="evidence" value="ECO:0007669"/>
    <property type="project" value="UniProtKB-UniRule"/>
</dbReference>
<comment type="subcellular location">
    <subcellularLocation>
        <location evidence="13">Cytoplasm</location>
    </subcellularLocation>
</comment>
<dbReference type="GO" id="GO:0003677">
    <property type="term" value="F:DNA binding"/>
    <property type="evidence" value="ECO:0007669"/>
    <property type="project" value="UniProtKB-KW"/>
</dbReference>
<dbReference type="GO" id="GO:0005737">
    <property type="term" value="C:cytoplasm"/>
    <property type="evidence" value="ECO:0007669"/>
    <property type="project" value="UniProtKB-SubCell"/>
</dbReference>
<organism evidence="15 16">
    <name type="scientific">Rohdeia mirabilis</name>
    <dbReference type="NCBI Taxonomy" id="2528008"/>
    <lineage>
        <taxon>Bacteria</taxon>
        <taxon>Pseudomonadati</taxon>
        <taxon>Planctomycetota</taxon>
        <taxon>Planctomycetia</taxon>
        <taxon>Planctomycetia incertae sedis</taxon>
        <taxon>Rohdeia</taxon>
    </lineage>
</organism>
<dbReference type="RefSeq" id="WP_145184945.1">
    <property type="nucleotide sequence ID" value="NZ_CP036290.1"/>
</dbReference>
<proteinExistence type="inferred from homology"/>
<comment type="catalytic activity">
    <reaction evidence="12 13">
        <text>Endonucleolytic cleavage at a junction such as a reciprocal single-stranded crossover between two homologous DNA duplexes (Holliday junction).</text>
        <dbReference type="EC" id="3.1.21.10"/>
    </reaction>
</comment>
<gene>
    <name evidence="13 15" type="primary">ruvC</name>
    <name evidence="15" type="ORF">Pla163_11830</name>
</gene>
<dbReference type="PANTHER" id="PTHR30194">
    <property type="entry name" value="CROSSOVER JUNCTION ENDODEOXYRIBONUCLEASE RUVC"/>
    <property type="match status" value="1"/>
</dbReference>